<sequence>MFAFLQQLFVKKNCRLDAGRKPPIPSTTNSSSFLMKVLLALVSFQNDPCFSDGATADDIITYLQKTYVVDGDLHGQVQAAIRTGVTVGCISAEQDSKYIAIPFTAAVQETSPNSRKRKRAVRKTKRIFSREVYDGDTSSSGGTSDCSSVKSVCKSKRRCRKRKRQKSRMSCNREGEMEQCSLGTNRMRTRNYKS</sequence>
<feature type="compositionally biased region" description="Basic residues" evidence="1">
    <location>
        <begin position="157"/>
        <end position="167"/>
    </location>
</feature>
<dbReference type="AlphaFoldDB" id="A0A1Y1LFK0"/>
<feature type="region of interest" description="Disordered" evidence="1">
    <location>
        <begin position="157"/>
        <end position="194"/>
    </location>
</feature>
<dbReference type="EMBL" id="GEZM01057109">
    <property type="protein sequence ID" value="JAV72442.1"/>
    <property type="molecule type" value="Transcribed_RNA"/>
</dbReference>
<accession>A0A1Y1LFK0</accession>
<protein>
    <submittedName>
        <fullName evidence="2">Uncharacterized protein</fullName>
    </submittedName>
</protein>
<proteinExistence type="predicted"/>
<evidence type="ECO:0000256" key="1">
    <source>
        <dbReference type="SAM" id="MobiDB-lite"/>
    </source>
</evidence>
<evidence type="ECO:0000313" key="2">
    <source>
        <dbReference type="EMBL" id="JAV72442.1"/>
    </source>
</evidence>
<name>A0A1Y1LFK0_PHOPY</name>
<reference evidence="2" key="1">
    <citation type="journal article" date="2016" name="Sci. Rep.">
        <title>Molecular characterization of firefly nuptial gifts: a multi-omics approach sheds light on postcopulatory sexual selection.</title>
        <authorList>
            <person name="Al-Wathiqui N."/>
            <person name="Fallon T.R."/>
            <person name="South A."/>
            <person name="Weng J.K."/>
            <person name="Lewis S.M."/>
        </authorList>
    </citation>
    <scope>NUCLEOTIDE SEQUENCE</scope>
</reference>
<organism evidence="2">
    <name type="scientific">Photinus pyralis</name>
    <name type="common">Common eastern firefly</name>
    <name type="synonym">Lampyris pyralis</name>
    <dbReference type="NCBI Taxonomy" id="7054"/>
    <lineage>
        <taxon>Eukaryota</taxon>
        <taxon>Metazoa</taxon>
        <taxon>Ecdysozoa</taxon>
        <taxon>Arthropoda</taxon>
        <taxon>Hexapoda</taxon>
        <taxon>Insecta</taxon>
        <taxon>Pterygota</taxon>
        <taxon>Neoptera</taxon>
        <taxon>Endopterygota</taxon>
        <taxon>Coleoptera</taxon>
        <taxon>Polyphaga</taxon>
        <taxon>Elateriformia</taxon>
        <taxon>Elateroidea</taxon>
        <taxon>Lampyridae</taxon>
        <taxon>Lampyrinae</taxon>
        <taxon>Photinus</taxon>
    </lineage>
</organism>